<accession>A0A2S9ETR2</accession>
<dbReference type="InterPro" id="IPR046537">
    <property type="entry name" value="DUF6602"/>
</dbReference>
<name>A0A2S9ETR2_9PSED</name>
<dbReference type="EMBL" id="PCQL01000010">
    <property type="protein sequence ID" value="PRC19126.1"/>
    <property type="molecule type" value="Genomic_DNA"/>
</dbReference>
<dbReference type="Proteomes" id="UP000238045">
    <property type="component" value="Unassembled WGS sequence"/>
</dbReference>
<organism evidence="2 3">
    <name type="scientific">Pseudomonas poae</name>
    <dbReference type="NCBI Taxonomy" id="200451"/>
    <lineage>
        <taxon>Bacteria</taxon>
        <taxon>Pseudomonadati</taxon>
        <taxon>Pseudomonadota</taxon>
        <taxon>Gammaproteobacteria</taxon>
        <taxon>Pseudomonadales</taxon>
        <taxon>Pseudomonadaceae</taxon>
        <taxon>Pseudomonas</taxon>
    </lineage>
</organism>
<reference evidence="2 3" key="1">
    <citation type="submission" date="2017-09" db="EMBL/GenBank/DDBJ databases">
        <title>Genomic, metabolic, and phenotypic characteristics of bacterial isolates from the natural microbiome of the model nematode Caenorhabditis elegans.</title>
        <authorList>
            <person name="Zimmermann J."/>
            <person name="Obeng N."/>
            <person name="Yang W."/>
            <person name="Obeng O."/>
            <person name="Kissoyan K."/>
            <person name="Pees B."/>
            <person name="Dirksen P."/>
            <person name="Hoppner M."/>
            <person name="Franke A."/>
            <person name="Rosenstiel P."/>
            <person name="Leippe M."/>
            <person name="Dierking K."/>
            <person name="Kaleta C."/>
            <person name="Schulenburg H."/>
        </authorList>
    </citation>
    <scope>NUCLEOTIDE SEQUENCE [LARGE SCALE GENOMIC DNA]</scope>
    <source>
        <strain evidence="2 3">MYb117</strain>
    </source>
</reference>
<comment type="caution">
    <text evidence="2">The sequence shown here is derived from an EMBL/GenBank/DDBJ whole genome shotgun (WGS) entry which is preliminary data.</text>
</comment>
<feature type="domain" description="DUF6602" evidence="1">
    <location>
        <begin position="20"/>
        <end position="119"/>
    </location>
</feature>
<keyword evidence="3" id="KW-1185">Reference proteome</keyword>
<dbReference type="RefSeq" id="WP_105696988.1">
    <property type="nucleotide sequence ID" value="NZ_CP159260.1"/>
</dbReference>
<dbReference type="Pfam" id="PF20247">
    <property type="entry name" value="DUF6602"/>
    <property type="match status" value="1"/>
</dbReference>
<evidence type="ECO:0000313" key="3">
    <source>
        <dbReference type="Proteomes" id="UP000238045"/>
    </source>
</evidence>
<evidence type="ECO:0000259" key="1">
    <source>
        <dbReference type="Pfam" id="PF20247"/>
    </source>
</evidence>
<evidence type="ECO:0000313" key="2">
    <source>
        <dbReference type="EMBL" id="PRC19126.1"/>
    </source>
</evidence>
<proteinExistence type="predicted"/>
<dbReference type="AlphaFoldDB" id="A0A2S9ETR2"/>
<gene>
    <name evidence="2" type="ORF">CQZ99_12475</name>
</gene>
<sequence>MQVLAEVLKKLADQQKIVLNSQPVKHPGLIGQMYEGLTKDVLKQIDFSHPDIKVASGVITSGGEESGEIDCMVVIGDGEPIPHTNNFYYPIEQVIAVFEVKKNLYSKELNHAYDHLNNFFQLSKQDYARRQAQGNLEFKTTRPAMEFMILFGEWPPHFDDIASLPFHKAAVYQSLVRDWLTPLRITIGYNGFKSEDALRKGVGTLFDGKENVRGYGVADMPNLMISNNGHSIIKLNGMPYQGNWNDDIGWGWLASSNANPYLLILELLLDRVELLLNTKPDRGHDQDLEEHISLMYSWPEKQPGAANGWRHTFLTEKIPKREPGQRKWMPLTLSNTEKEFIRLIHQEGPQFIGSTKLTAFMDKHSVEDIHESTQALRKARVILEANNIFSICSGDWRVAKVRGVFYCGDNAGSRFEHWLGLNTVPMRWPLKTVKISRSEIGPTLPWPVVS</sequence>
<protein>
    <recommendedName>
        <fullName evidence="1">DUF6602 domain-containing protein</fullName>
    </recommendedName>
</protein>